<dbReference type="InterPro" id="IPR015424">
    <property type="entry name" value="PyrdxlP-dep_Trfase"/>
</dbReference>
<comment type="caution">
    <text evidence="7">The sequence shown here is derived from an EMBL/GenBank/DDBJ whole genome shotgun (WGS) entry which is preliminary data.</text>
</comment>
<dbReference type="GO" id="GO:0003677">
    <property type="term" value="F:DNA binding"/>
    <property type="evidence" value="ECO:0007669"/>
    <property type="project" value="UniProtKB-KW"/>
</dbReference>
<proteinExistence type="inferred from homology"/>
<dbReference type="InterPro" id="IPR036388">
    <property type="entry name" value="WH-like_DNA-bd_sf"/>
</dbReference>
<dbReference type="InterPro" id="IPR015421">
    <property type="entry name" value="PyrdxlP-dep_Trfase_major"/>
</dbReference>
<evidence type="ECO:0000256" key="4">
    <source>
        <dbReference type="ARBA" id="ARBA00023125"/>
    </source>
</evidence>
<dbReference type="STRING" id="501010.NOSIN_03020"/>
<evidence type="ECO:0000256" key="1">
    <source>
        <dbReference type="ARBA" id="ARBA00005384"/>
    </source>
</evidence>
<dbReference type="InterPro" id="IPR015422">
    <property type="entry name" value="PyrdxlP-dep_Trfase_small"/>
</dbReference>
<evidence type="ECO:0000256" key="2">
    <source>
        <dbReference type="ARBA" id="ARBA00022898"/>
    </source>
</evidence>
<dbReference type="GO" id="GO:0003700">
    <property type="term" value="F:DNA-binding transcription factor activity"/>
    <property type="evidence" value="ECO:0007669"/>
    <property type="project" value="InterPro"/>
</dbReference>
<organism evidence="7 8">
    <name type="scientific">Nocardiopsis sinuspersici</name>
    <dbReference type="NCBI Taxonomy" id="501010"/>
    <lineage>
        <taxon>Bacteria</taxon>
        <taxon>Bacillati</taxon>
        <taxon>Actinomycetota</taxon>
        <taxon>Actinomycetes</taxon>
        <taxon>Streptosporangiales</taxon>
        <taxon>Nocardiopsidaceae</taxon>
        <taxon>Nocardiopsis</taxon>
    </lineage>
</organism>
<evidence type="ECO:0000256" key="5">
    <source>
        <dbReference type="ARBA" id="ARBA00023163"/>
    </source>
</evidence>
<dbReference type="CDD" id="cd00609">
    <property type="entry name" value="AAT_like"/>
    <property type="match status" value="1"/>
</dbReference>
<dbReference type="InterPro" id="IPR004839">
    <property type="entry name" value="Aminotransferase_I/II_large"/>
</dbReference>
<dbReference type="PANTHER" id="PTHR46577:SF1">
    <property type="entry name" value="HTH-TYPE TRANSCRIPTIONAL REGULATORY PROTEIN GABR"/>
    <property type="match status" value="1"/>
</dbReference>
<sequence>MEGKMDSSRSAAEIADLLGAWPRGGGPLYRRLADTLRELIDQGTLTPGERLPSERALAAALRISRTTVVSAYDSLRSTGILDSRQGSGTRISSRVAPVRSDGWTASGNGNPMYRNLFQREEGLISTACLSTPALPGVEEAIREVVAEDLPALMAEGSYHPSGLPALRQAIADHYGGRGLPTTPDQIVVTNGAHQAVNLVSQLYLRKGSPVVVEDPGFAGCLDLMGDRGARFVPVPLDDQGIDGTGVRRAVAEHAPHLIYTMPSYHNPTGTMMSVARRRELGELSARHGVPVLEDSAYTGMRVADEPPPLAAFAPRGAEVITVESLSKIGWAGLRVGWLRAPAEMALRLSRRKVLADLAGPLLDQAVTVRLLGRYDELSRQRSDMLREALDHMEELLREALPSWEWKRPDGGAALWVRLPGVDARAYVQVALCHDVDLVPGAIMSAHTDGRHSECFRLPFAYERATQEELVWRLARAWRELDRYGPVAEEPVRLVV</sequence>
<evidence type="ECO:0000256" key="3">
    <source>
        <dbReference type="ARBA" id="ARBA00023015"/>
    </source>
</evidence>
<dbReference type="SUPFAM" id="SSF46785">
    <property type="entry name" value="Winged helix' DNA-binding domain"/>
    <property type="match status" value="1"/>
</dbReference>
<evidence type="ECO:0000313" key="7">
    <source>
        <dbReference type="EMBL" id="OOC52915.1"/>
    </source>
</evidence>
<dbReference type="PROSITE" id="PS50949">
    <property type="entry name" value="HTH_GNTR"/>
    <property type="match status" value="1"/>
</dbReference>
<keyword evidence="4" id="KW-0238">DNA-binding</keyword>
<dbReference type="Proteomes" id="UP000189004">
    <property type="component" value="Unassembled WGS sequence"/>
</dbReference>
<comment type="similarity">
    <text evidence="1">In the C-terminal section; belongs to the class-I pyridoxal-phosphate-dependent aminotransferase family.</text>
</comment>
<dbReference type="PRINTS" id="PR00035">
    <property type="entry name" value="HTHGNTR"/>
</dbReference>
<dbReference type="Pfam" id="PF00392">
    <property type="entry name" value="GntR"/>
    <property type="match status" value="1"/>
</dbReference>
<dbReference type="InterPro" id="IPR036390">
    <property type="entry name" value="WH_DNA-bd_sf"/>
</dbReference>
<dbReference type="EMBL" id="MCOK01000001">
    <property type="protein sequence ID" value="OOC52915.1"/>
    <property type="molecule type" value="Genomic_DNA"/>
</dbReference>
<dbReference type="Pfam" id="PF00155">
    <property type="entry name" value="Aminotran_1_2"/>
    <property type="match status" value="1"/>
</dbReference>
<reference evidence="8" key="1">
    <citation type="submission" date="2016-08" db="EMBL/GenBank/DDBJ databases">
        <authorList>
            <person name="Tokovenko B."/>
            <person name="Kalinowski J."/>
        </authorList>
    </citation>
    <scope>NUCLEOTIDE SEQUENCE [LARGE SCALE GENOMIC DNA]</scope>
    <source>
        <strain evidence="8">UTMC102</strain>
    </source>
</reference>
<dbReference type="CDD" id="cd07377">
    <property type="entry name" value="WHTH_GntR"/>
    <property type="match status" value="1"/>
</dbReference>
<evidence type="ECO:0000313" key="8">
    <source>
        <dbReference type="Proteomes" id="UP000189004"/>
    </source>
</evidence>
<dbReference type="SMART" id="SM00345">
    <property type="entry name" value="HTH_GNTR"/>
    <property type="match status" value="1"/>
</dbReference>
<accession>A0A1V3BWQ6</accession>
<dbReference type="InterPro" id="IPR000524">
    <property type="entry name" value="Tscrpt_reg_HTH_GntR"/>
</dbReference>
<dbReference type="GO" id="GO:0030170">
    <property type="term" value="F:pyridoxal phosphate binding"/>
    <property type="evidence" value="ECO:0007669"/>
    <property type="project" value="InterPro"/>
</dbReference>
<dbReference type="AlphaFoldDB" id="A0A1V3BWQ6"/>
<dbReference type="PANTHER" id="PTHR46577">
    <property type="entry name" value="HTH-TYPE TRANSCRIPTIONAL REGULATORY PROTEIN GABR"/>
    <property type="match status" value="1"/>
</dbReference>
<name>A0A1V3BWQ6_9ACTN</name>
<dbReference type="SUPFAM" id="SSF53383">
    <property type="entry name" value="PLP-dependent transferases"/>
    <property type="match status" value="1"/>
</dbReference>
<evidence type="ECO:0000259" key="6">
    <source>
        <dbReference type="PROSITE" id="PS50949"/>
    </source>
</evidence>
<dbReference type="Gene3D" id="3.40.640.10">
    <property type="entry name" value="Type I PLP-dependent aspartate aminotransferase-like (Major domain)"/>
    <property type="match status" value="1"/>
</dbReference>
<keyword evidence="3" id="KW-0805">Transcription regulation</keyword>
<keyword evidence="8" id="KW-1185">Reference proteome</keyword>
<dbReference type="Gene3D" id="3.90.1150.10">
    <property type="entry name" value="Aspartate Aminotransferase, domain 1"/>
    <property type="match status" value="1"/>
</dbReference>
<feature type="domain" description="HTH gntR-type" evidence="6">
    <location>
        <begin position="26"/>
        <end position="94"/>
    </location>
</feature>
<gene>
    <name evidence="7" type="ORF">NOSIN_03020</name>
</gene>
<keyword evidence="5" id="KW-0804">Transcription</keyword>
<dbReference type="InterPro" id="IPR051446">
    <property type="entry name" value="HTH_trans_reg/aminotransferase"/>
</dbReference>
<dbReference type="Gene3D" id="1.10.10.10">
    <property type="entry name" value="Winged helix-like DNA-binding domain superfamily/Winged helix DNA-binding domain"/>
    <property type="match status" value="1"/>
</dbReference>
<keyword evidence="2" id="KW-0663">Pyridoxal phosphate</keyword>
<protein>
    <submittedName>
        <fullName evidence="7">GntR family transcriptional regulator</fullName>
    </submittedName>
</protein>